<dbReference type="AlphaFoldDB" id="A0A8H2K6W9"/>
<keyword evidence="2" id="KW-1185">Reference proteome</keyword>
<name>A0A8H2K6W9_9MICO</name>
<dbReference type="Proteomes" id="UP000316560">
    <property type="component" value="Unassembled WGS sequence"/>
</dbReference>
<accession>A0A8H2K6W9</accession>
<protein>
    <submittedName>
        <fullName evidence="1">Uncharacterized protein</fullName>
    </submittedName>
</protein>
<sequence>MISYGFAPVTPLHVASINSGMSISLLEMGGLGVVSVTDI</sequence>
<comment type="caution">
    <text evidence="1">The sequence shown here is derived from an EMBL/GenBank/DDBJ whole genome shotgun (WGS) entry which is preliminary data.</text>
</comment>
<dbReference type="EMBL" id="VFRA01000001">
    <property type="protein sequence ID" value="TQO20054.1"/>
    <property type="molecule type" value="Genomic_DNA"/>
</dbReference>
<evidence type="ECO:0000313" key="1">
    <source>
        <dbReference type="EMBL" id="TQO20054.1"/>
    </source>
</evidence>
<proteinExistence type="predicted"/>
<gene>
    <name evidence="1" type="ORF">FB472_1662</name>
</gene>
<reference evidence="1 2" key="1">
    <citation type="submission" date="2019-06" db="EMBL/GenBank/DDBJ databases">
        <title>Sequencing the genomes of 1000 actinobacteria strains.</title>
        <authorList>
            <person name="Klenk H.-P."/>
        </authorList>
    </citation>
    <scope>NUCLEOTIDE SEQUENCE [LARGE SCALE GENOMIC DNA]</scope>
    <source>
        <strain evidence="1 2">DSM 21947</strain>
    </source>
</reference>
<evidence type="ECO:0000313" key="2">
    <source>
        <dbReference type="Proteomes" id="UP000316560"/>
    </source>
</evidence>
<organism evidence="1 2">
    <name type="scientific">Rhodoglobus vestalii</name>
    <dbReference type="NCBI Taxonomy" id="193384"/>
    <lineage>
        <taxon>Bacteria</taxon>
        <taxon>Bacillati</taxon>
        <taxon>Actinomycetota</taxon>
        <taxon>Actinomycetes</taxon>
        <taxon>Micrococcales</taxon>
        <taxon>Microbacteriaceae</taxon>
        <taxon>Rhodoglobus</taxon>
    </lineage>
</organism>